<dbReference type="RefSeq" id="WP_136013661.1">
    <property type="nucleotide sequence ID" value="NZ_SRZA01000006.1"/>
</dbReference>
<dbReference type="Proteomes" id="UP000305751">
    <property type="component" value="Unassembled WGS sequence"/>
</dbReference>
<name>A0A4S2B0Z0_9BACE</name>
<organism evidence="1 2">
    <name type="scientific">Bacteroides acidifaciens</name>
    <dbReference type="NCBI Taxonomy" id="85831"/>
    <lineage>
        <taxon>Bacteria</taxon>
        <taxon>Pseudomonadati</taxon>
        <taxon>Bacteroidota</taxon>
        <taxon>Bacteroidia</taxon>
        <taxon>Bacteroidales</taxon>
        <taxon>Bacteroidaceae</taxon>
        <taxon>Bacteroides</taxon>
    </lineage>
</organism>
<evidence type="ECO:0008006" key="3">
    <source>
        <dbReference type="Google" id="ProtNLM"/>
    </source>
</evidence>
<dbReference type="EMBL" id="SRZA01000006">
    <property type="protein sequence ID" value="TGY07465.1"/>
    <property type="molecule type" value="Genomic_DNA"/>
</dbReference>
<proteinExistence type="predicted"/>
<protein>
    <recommendedName>
        <fullName evidence="3">Nucleotidyltransferase</fullName>
    </recommendedName>
</protein>
<gene>
    <name evidence="1" type="ORF">E5356_03970</name>
</gene>
<evidence type="ECO:0000313" key="1">
    <source>
        <dbReference type="EMBL" id="TGY07465.1"/>
    </source>
</evidence>
<keyword evidence="2" id="KW-1185">Reference proteome</keyword>
<dbReference type="AlphaFoldDB" id="A0A4S2B0Z0"/>
<evidence type="ECO:0000313" key="2">
    <source>
        <dbReference type="Proteomes" id="UP000305751"/>
    </source>
</evidence>
<accession>A0A4S2B0Z0</accession>
<reference evidence="1 2" key="1">
    <citation type="submission" date="2019-04" db="EMBL/GenBank/DDBJ databases">
        <title>Microbes associate with the intestines of laboratory mice.</title>
        <authorList>
            <person name="Navarre W."/>
            <person name="Wong E."/>
            <person name="Huang K."/>
            <person name="Tropini C."/>
            <person name="Ng K."/>
            <person name="Yu B."/>
        </authorList>
    </citation>
    <scope>NUCLEOTIDE SEQUENCE [LARGE SCALE GENOMIC DNA]</scope>
    <source>
        <strain evidence="1 2">NM70_E10</strain>
    </source>
</reference>
<sequence>MARTIEDIKNGMTAEWIRQPAVMSAYGLDGKKTFKDCFSAASLENILFYVFAFAVWSLESLFDMHRQEVEQLIEGLEPHTLRWYVAKTKAYMQGCKLVADSDYYDTSAMSPTDIETAKVVKYAVATESNTVVYIKVARQDADGNPAKLTDTQLAGLRSYLDEIKDAGVSVQVRNEPADDMRIALVIYYDPTLLSVDGNGAGILSDGSEPVRETVQSVITGLPFNGVFRKSDLMAALQALPCVEVADIAEVKVKPHNSQEWQTVSGFNRPYSGYYSINSLTVDYQPYKTVE</sequence>
<comment type="caution">
    <text evidence="1">The sequence shown here is derived from an EMBL/GenBank/DDBJ whole genome shotgun (WGS) entry which is preliminary data.</text>
</comment>